<keyword evidence="2" id="KW-1185">Reference proteome</keyword>
<dbReference type="Proteomes" id="UP000583929">
    <property type="component" value="Unassembled WGS sequence"/>
</dbReference>
<organism evidence="1 2">
    <name type="scientific">Cannabis sativa</name>
    <name type="common">Hemp</name>
    <name type="synonym">Marijuana</name>
    <dbReference type="NCBI Taxonomy" id="3483"/>
    <lineage>
        <taxon>Eukaryota</taxon>
        <taxon>Viridiplantae</taxon>
        <taxon>Streptophyta</taxon>
        <taxon>Embryophyta</taxon>
        <taxon>Tracheophyta</taxon>
        <taxon>Spermatophyta</taxon>
        <taxon>Magnoliopsida</taxon>
        <taxon>eudicotyledons</taxon>
        <taxon>Gunneridae</taxon>
        <taxon>Pentapetalae</taxon>
        <taxon>rosids</taxon>
        <taxon>fabids</taxon>
        <taxon>Rosales</taxon>
        <taxon>Cannabaceae</taxon>
        <taxon>Cannabis</taxon>
    </lineage>
</organism>
<dbReference type="EMBL" id="JAATIQ010000058">
    <property type="protein sequence ID" value="KAF4391578.1"/>
    <property type="molecule type" value="Genomic_DNA"/>
</dbReference>
<dbReference type="AlphaFoldDB" id="A0A7J6HAE8"/>
<sequence length="135" mass="14887">MDETPHHCLSSLNFNRNICVLKSSLALSVESERVHELGWSHAPPLQLQSTSICPPKRDREEKGRESELVLIIIKGGWKLHGPQPILESLSSPTHSFYFQSSGSYHATSHLLPVSGLISTTLMDSALPICLSISIM</sequence>
<gene>
    <name evidence="1" type="ORF">G4B88_030729</name>
</gene>
<evidence type="ECO:0000313" key="2">
    <source>
        <dbReference type="Proteomes" id="UP000583929"/>
    </source>
</evidence>
<name>A0A7J6HAE8_CANSA</name>
<accession>A0A7J6HAE8</accession>
<proteinExistence type="predicted"/>
<evidence type="ECO:0000313" key="1">
    <source>
        <dbReference type="EMBL" id="KAF4391578.1"/>
    </source>
</evidence>
<comment type="caution">
    <text evidence="1">The sequence shown here is derived from an EMBL/GenBank/DDBJ whole genome shotgun (WGS) entry which is preliminary data.</text>
</comment>
<protein>
    <submittedName>
        <fullName evidence="1">Uncharacterized protein</fullName>
    </submittedName>
</protein>
<reference evidence="1 2" key="1">
    <citation type="journal article" date="2020" name="bioRxiv">
        <title>Sequence and annotation of 42 cannabis genomes reveals extensive copy number variation in cannabinoid synthesis and pathogen resistance genes.</title>
        <authorList>
            <person name="Mckernan K.J."/>
            <person name="Helbert Y."/>
            <person name="Kane L.T."/>
            <person name="Ebling H."/>
            <person name="Zhang L."/>
            <person name="Liu B."/>
            <person name="Eaton Z."/>
            <person name="Mclaughlin S."/>
            <person name="Kingan S."/>
            <person name="Baybayan P."/>
            <person name="Concepcion G."/>
            <person name="Jordan M."/>
            <person name="Riva A."/>
            <person name="Barbazuk W."/>
            <person name="Harkins T."/>
        </authorList>
    </citation>
    <scope>NUCLEOTIDE SEQUENCE [LARGE SCALE GENOMIC DNA]</scope>
    <source>
        <strain evidence="2">cv. Jamaican Lion 4</strain>
        <tissue evidence="1">Leaf</tissue>
    </source>
</reference>